<dbReference type="Gene3D" id="2.10.109.10">
    <property type="entry name" value="Umud Fragment, subunit A"/>
    <property type="match status" value="1"/>
</dbReference>
<dbReference type="Pfam" id="PF00717">
    <property type="entry name" value="Peptidase_S24"/>
    <property type="match status" value="1"/>
</dbReference>
<dbReference type="RefSeq" id="WP_087916055.1">
    <property type="nucleotide sequence ID" value="NZ_CP021780.1"/>
</dbReference>
<dbReference type="EMBL" id="CP021780">
    <property type="protein sequence ID" value="ASA22050.1"/>
    <property type="molecule type" value="Genomic_DNA"/>
</dbReference>
<feature type="domain" description="Peptidase S24/S26A/S26B/S26C" evidence="1">
    <location>
        <begin position="3"/>
        <end position="84"/>
    </location>
</feature>
<evidence type="ECO:0000313" key="3">
    <source>
        <dbReference type="Proteomes" id="UP000249890"/>
    </source>
</evidence>
<name>A0A2Z2KFZ6_9BACL</name>
<evidence type="ECO:0000259" key="1">
    <source>
        <dbReference type="Pfam" id="PF00717"/>
    </source>
</evidence>
<sequence length="91" mass="10504">MNEFYYRVGDDSMTGDRLYPGDYVLVQEADTYQIRDICAIARVSDISQLDFRRVERKGGVYKLVPSNPAFSEEDREAVFIVGRVAHTYINM</sequence>
<dbReference type="InterPro" id="IPR039418">
    <property type="entry name" value="LexA-like"/>
</dbReference>
<gene>
    <name evidence="2" type="ORF">B9T62_15460</name>
</gene>
<accession>A0A2Z2KFZ6</accession>
<dbReference type="SUPFAM" id="SSF51306">
    <property type="entry name" value="LexA/Signal peptidase"/>
    <property type="match status" value="1"/>
</dbReference>
<dbReference type="InterPro" id="IPR015927">
    <property type="entry name" value="Peptidase_S24_S26A/B/C"/>
</dbReference>
<proteinExistence type="predicted"/>
<dbReference type="Proteomes" id="UP000249890">
    <property type="component" value="Chromosome"/>
</dbReference>
<dbReference type="InterPro" id="IPR036286">
    <property type="entry name" value="LexA/Signal_pep-like_sf"/>
</dbReference>
<dbReference type="KEGG" id="pdh:B9T62_15460"/>
<dbReference type="CDD" id="cd06529">
    <property type="entry name" value="S24_LexA-like"/>
    <property type="match status" value="1"/>
</dbReference>
<protein>
    <recommendedName>
        <fullName evidence="1">Peptidase S24/S26A/S26B/S26C domain-containing protein</fullName>
    </recommendedName>
</protein>
<dbReference type="AlphaFoldDB" id="A0A2Z2KFZ6"/>
<evidence type="ECO:0000313" key="2">
    <source>
        <dbReference type="EMBL" id="ASA22050.1"/>
    </source>
</evidence>
<organism evidence="2 3">
    <name type="scientific">Paenibacillus donghaensis</name>
    <dbReference type="NCBI Taxonomy" id="414771"/>
    <lineage>
        <taxon>Bacteria</taxon>
        <taxon>Bacillati</taxon>
        <taxon>Bacillota</taxon>
        <taxon>Bacilli</taxon>
        <taxon>Bacillales</taxon>
        <taxon>Paenibacillaceae</taxon>
        <taxon>Paenibacillus</taxon>
    </lineage>
</organism>
<keyword evidence="3" id="KW-1185">Reference proteome</keyword>
<reference evidence="2 3" key="1">
    <citation type="submission" date="2017-06" db="EMBL/GenBank/DDBJ databases">
        <title>Complete genome sequence of Paenibacillus donghaensis KCTC 13049T isolated from East Sea sediment, South Korea.</title>
        <authorList>
            <person name="Jung B.K."/>
            <person name="Hong S.-J."/>
            <person name="Shin J.-H."/>
        </authorList>
    </citation>
    <scope>NUCLEOTIDE SEQUENCE [LARGE SCALE GENOMIC DNA]</scope>
    <source>
        <strain evidence="2 3">KCTC 13049</strain>
    </source>
</reference>